<proteinExistence type="predicted"/>
<gene>
    <name evidence="2" type="ORF">M72_29101</name>
</gene>
<keyword evidence="1" id="KW-1133">Transmembrane helix</keyword>
<organism evidence="2 3">
    <name type="scientific">Roseburia faecis</name>
    <dbReference type="NCBI Taxonomy" id="301302"/>
    <lineage>
        <taxon>Bacteria</taxon>
        <taxon>Bacillati</taxon>
        <taxon>Bacillota</taxon>
        <taxon>Clostridia</taxon>
        <taxon>Lachnospirales</taxon>
        <taxon>Lachnospiraceae</taxon>
        <taxon>Roseburia</taxon>
    </lineage>
</organism>
<name>A0A0M6WQH1_9FIRM</name>
<feature type="transmembrane region" description="Helical" evidence="1">
    <location>
        <begin position="341"/>
        <end position="358"/>
    </location>
</feature>
<feature type="transmembrane region" description="Helical" evidence="1">
    <location>
        <begin position="315"/>
        <end position="335"/>
    </location>
</feature>
<dbReference type="RefSeq" id="WP_055067999.1">
    <property type="nucleotide sequence ID" value="NZ_CP173697.1"/>
</dbReference>
<reference evidence="3" key="1">
    <citation type="submission" date="2015-05" db="EMBL/GenBank/DDBJ databases">
        <authorList>
            <consortium name="Pathogen Informatics"/>
        </authorList>
    </citation>
    <scope>NUCLEOTIDE SEQUENCE [LARGE SCALE GENOMIC DNA]</scope>
    <source>
        <strain evidence="3">M72</strain>
    </source>
</reference>
<feature type="transmembrane region" description="Helical" evidence="1">
    <location>
        <begin position="429"/>
        <end position="456"/>
    </location>
</feature>
<evidence type="ECO:0008006" key="4">
    <source>
        <dbReference type="Google" id="ProtNLM"/>
    </source>
</evidence>
<sequence>MLSCPNCGGNLKFDIPSQQLSCEHCHTLFDPYDFDGKTSDAEESKTFDGDYEVTIFTCPQCGGEILSTDNAAAGFCSFCGASTILYSRISHEKRPNYIIPFQKTKEQCKEAYARRMKHSIFAPKELRDPSYIDSFRGIYMPYWAFYISQKGSLSLNGKKTSRRGDYIITDHYALTGDLDAYYKGLSYDASSSFDDNISEELAPYNLKGMKAFTPAYLSGFYADTSDVDAKVYQGDAEYTASAETTGRIASDGTFAGFTMDTIRPEQLHTKTETIDSTMFPVWFLSYRKKDRVAYATVNGQTGLVVADIPIDPKRYLLGSLLLAIPIFALLAWSAFLQPSSLVMTTLLLSLLSIGVYCYECVSIHQKDTGANDRGKMFIQSKKASAADKPKTPEAQPELAAKTNPLGWILPLCAAVLSFGVWFLHPVSDLYYYGAAILSMAAILVSFISIIHAYNLLSTRRLPQFDKQGGDDRA</sequence>
<dbReference type="EMBL" id="CVRR01000021">
    <property type="protein sequence ID" value="CRL39161.1"/>
    <property type="molecule type" value="Genomic_DNA"/>
</dbReference>
<protein>
    <recommendedName>
        <fullName evidence="4">Double zinc ribbon</fullName>
    </recommendedName>
</protein>
<accession>A0A0M6WQH1</accession>
<feature type="transmembrane region" description="Helical" evidence="1">
    <location>
        <begin position="405"/>
        <end position="423"/>
    </location>
</feature>
<keyword evidence="3" id="KW-1185">Reference proteome</keyword>
<dbReference type="Proteomes" id="UP000049979">
    <property type="component" value="Unassembled WGS sequence"/>
</dbReference>
<keyword evidence="1" id="KW-0812">Transmembrane</keyword>
<keyword evidence="1" id="KW-0472">Membrane</keyword>
<evidence type="ECO:0000256" key="1">
    <source>
        <dbReference type="SAM" id="Phobius"/>
    </source>
</evidence>
<evidence type="ECO:0000313" key="2">
    <source>
        <dbReference type="EMBL" id="CRL39161.1"/>
    </source>
</evidence>
<dbReference type="OrthoDB" id="3182597at2"/>
<dbReference type="STRING" id="301302.ERS852420_02397"/>
<evidence type="ECO:0000313" key="3">
    <source>
        <dbReference type="Proteomes" id="UP000049979"/>
    </source>
</evidence>
<dbReference type="AlphaFoldDB" id="A0A0M6WQH1"/>